<keyword evidence="3" id="KW-0808">Transferase</keyword>
<dbReference type="KEGG" id="mmc:Mmcs_1303"/>
<dbReference type="Pfam" id="PF00535">
    <property type="entry name" value="Glycos_transf_2"/>
    <property type="match status" value="1"/>
</dbReference>
<comment type="similarity">
    <text evidence="1">Belongs to the glycosyltransferase 2 family.</text>
</comment>
<dbReference type="AlphaFoldDB" id="A0A5Q5BGT9"/>
<accession>A0A5Q5BGT9</accession>
<sequence length="265" mass="28954">MTDTLVRDHVGTAVRVGQVHIVLPAYNEEGSLRPLLERIDRLAASQPLTVWVIDDGSADRTAAVAASGPAGLDVNVVTHEVNLGLGQAIQTGLRSVLAVAADDDVLVVMDADDTHDPTLVAALVDEIDKGADIAICSRFTDGGDDTTAPPLRRLMSRGAAHMFRVVAKVDGVRDFTSGYRAYRVSLLRRATGHWGERLVVEQGFACMVELLLKLRHCNPRIAEVPLVLQYDRKHGASKLKLARTLKQYFKLLVRESFTPAPYRQV</sequence>
<dbReference type="EMBL" id="CP000384">
    <property type="protein sequence ID" value="ABG07415.1"/>
    <property type="molecule type" value="Genomic_DNA"/>
</dbReference>
<name>A0A5Q5BGT9_MYCSS</name>
<organism evidence="3">
    <name type="scientific">Mycobacterium sp. (strain MCS)</name>
    <dbReference type="NCBI Taxonomy" id="164756"/>
    <lineage>
        <taxon>Bacteria</taxon>
        <taxon>Bacillati</taxon>
        <taxon>Actinomycetota</taxon>
        <taxon>Actinomycetes</taxon>
        <taxon>Mycobacteriales</taxon>
        <taxon>Mycobacteriaceae</taxon>
        <taxon>Mycobacterium</taxon>
    </lineage>
</organism>
<protein>
    <submittedName>
        <fullName evidence="3">Glycosyl transferase, family 2</fullName>
    </submittedName>
</protein>
<dbReference type="PANTHER" id="PTHR48090:SF7">
    <property type="entry name" value="RFBJ PROTEIN"/>
    <property type="match status" value="1"/>
</dbReference>
<proteinExistence type="inferred from homology"/>
<dbReference type="InterPro" id="IPR029044">
    <property type="entry name" value="Nucleotide-diphossugar_trans"/>
</dbReference>
<dbReference type="InterPro" id="IPR001173">
    <property type="entry name" value="Glyco_trans_2-like"/>
</dbReference>
<evidence type="ECO:0000259" key="2">
    <source>
        <dbReference type="Pfam" id="PF00535"/>
    </source>
</evidence>
<dbReference type="SUPFAM" id="SSF53448">
    <property type="entry name" value="Nucleotide-diphospho-sugar transferases"/>
    <property type="match status" value="1"/>
</dbReference>
<dbReference type="InterPro" id="IPR050256">
    <property type="entry name" value="Glycosyltransferase_2"/>
</dbReference>
<dbReference type="PANTHER" id="PTHR48090">
    <property type="entry name" value="UNDECAPRENYL-PHOSPHATE 4-DEOXY-4-FORMAMIDO-L-ARABINOSE TRANSFERASE-RELATED"/>
    <property type="match status" value="1"/>
</dbReference>
<feature type="domain" description="Glycosyltransferase 2-like" evidence="2">
    <location>
        <begin position="21"/>
        <end position="188"/>
    </location>
</feature>
<gene>
    <name evidence="3" type="ordered locus">Mmcs_1303</name>
</gene>
<evidence type="ECO:0000256" key="1">
    <source>
        <dbReference type="ARBA" id="ARBA00006739"/>
    </source>
</evidence>
<dbReference type="Gene3D" id="3.90.550.10">
    <property type="entry name" value="Spore Coat Polysaccharide Biosynthesis Protein SpsA, Chain A"/>
    <property type="match status" value="1"/>
</dbReference>
<reference evidence="3" key="1">
    <citation type="submission" date="2006-06" db="EMBL/GenBank/DDBJ databases">
        <title>Complete sequence of chromosome of Mycobacterium sp. MCS.</title>
        <authorList>
            <consortium name="US DOE Joint Genome Institute"/>
            <person name="Copeland A."/>
            <person name="Lucas S."/>
            <person name="Lapidus A."/>
            <person name="Barry K."/>
            <person name="Detter J.C."/>
            <person name="Glavina del Rio T."/>
            <person name="Hammon N."/>
            <person name="Israni S."/>
            <person name="Dalin E."/>
            <person name="Tice H."/>
            <person name="Pitluck S."/>
            <person name="Martinez M."/>
            <person name="Schmutz J."/>
            <person name="Larimer F."/>
            <person name="Land M."/>
            <person name="Hauser L."/>
            <person name="Kyrpides N."/>
            <person name="Kim E."/>
            <person name="Miller C.D."/>
            <person name="Hughes J.E."/>
            <person name="Anderson A.J."/>
            <person name="Sims R.C."/>
            <person name="Richardson P."/>
        </authorList>
    </citation>
    <scope>NUCLEOTIDE SEQUENCE [LARGE SCALE GENOMIC DNA]</scope>
    <source>
        <strain evidence="3">MCS</strain>
    </source>
</reference>
<evidence type="ECO:0000313" key="3">
    <source>
        <dbReference type="EMBL" id="ABG07415.1"/>
    </source>
</evidence>
<dbReference type="GO" id="GO:0016740">
    <property type="term" value="F:transferase activity"/>
    <property type="evidence" value="ECO:0007669"/>
    <property type="project" value="UniProtKB-KW"/>
</dbReference>